<keyword evidence="6" id="KW-0325">Glycoprotein</keyword>
<dbReference type="PANTHER" id="PTHR19444">
    <property type="entry name" value="UNC-93 RELATED"/>
    <property type="match status" value="1"/>
</dbReference>
<keyword evidence="10" id="KW-1185">Reference proteome</keyword>
<dbReference type="InterPro" id="IPR010291">
    <property type="entry name" value="Ion_channel_UNC-93"/>
</dbReference>
<protein>
    <submittedName>
        <fullName evidence="9">Uncharacterized protein</fullName>
    </submittedName>
</protein>
<feature type="transmembrane region" description="Helical" evidence="8">
    <location>
        <begin position="459"/>
        <end position="482"/>
    </location>
</feature>
<feature type="transmembrane region" description="Helical" evidence="8">
    <location>
        <begin position="295"/>
        <end position="314"/>
    </location>
</feature>
<evidence type="ECO:0000313" key="10">
    <source>
        <dbReference type="Proteomes" id="UP001175271"/>
    </source>
</evidence>
<feature type="transmembrane region" description="Helical" evidence="8">
    <location>
        <begin position="516"/>
        <end position="537"/>
    </location>
</feature>
<comment type="subcellular location">
    <subcellularLocation>
        <location evidence="1">Membrane</location>
        <topology evidence="1">Multi-pass membrane protein</topology>
    </subcellularLocation>
</comment>
<feature type="transmembrane region" description="Helical" evidence="8">
    <location>
        <begin position="549"/>
        <end position="568"/>
    </location>
</feature>
<evidence type="ECO:0000256" key="8">
    <source>
        <dbReference type="SAM" id="Phobius"/>
    </source>
</evidence>
<accession>A0AA39GY44</accession>
<sequence>MDGNAWELVEEDKSRKGTAGRVSRSPSSKSKLGSEFLFDIDGAEIDAEELSSIIDEHVRKESEKRQLRGKSPAVESLRKVSRIVLEKVGLKAKRKPTDVHELSYVHDLPFIPLTDLCLRPISSSYASHERSSLIPKILSPVLLRDTKKEKKPIRDEKCAYLFRGSSYELLDEPATAGPQPSERIHMYDPYCPVHGSRRRVSRRRQLLDMHSFVASVDTVDLNETSNPLLYSQQFAAKFIRKRRRGILTGEQKIRVEKARHKIRMNLWIISLAFLFLFTAFHGLQNLQTSVNGDLGADSLCAFYISLAISSLIVPSFMINRLGCKMTLVYAIIIYILYMAANFLPKYYSLIPASVLAGIAGSCLWAAKCVYITESGIKYAKINIEAQNVVIVRFFGYFFMIVHLGQVIGNVLSSMILTAAVPTIPPIDHVDATCGNSYIKNHSNLSPRAQKNLMRPPQAAYLSVVACYIGCATIALMTVAMFLNSLKRDSAMRNKSPHFTWDVLRITIKNMRRAKPLLLIPLTIFTGIEQAFVVGLYTKAFIGCGLGISQIGFVMTSFGVADAVCSLVFGPLIKMFGRMPLFVFGAVINMLMIGTLWIWPLNPNDKGLFYTIAGVWGMADGVWNTQINGFWVALIGRESLEVAFSNYRFWESSGFALGLFLTRYTDISHFLVISFVILLIGMLGYFVIELYEKICEYFKIMFEVCVLHRRENSGRSAPGSMEASLISKNTIPTISMTEPRVSRM</sequence>
<feature type="transmembrane region" description="Helical" evidence="8">
    <location>
        <begin position="326"/>
        <end position="343"/>
    </location>
</feature>
<dbReference type="FunFam" id="1.20.1250.20:FF:000290">
    <property type="entry name" value="Unc-93 homolog A"/>
    <property type="match status" value="1"/>
</dbReference>
<feature type="transmembrane region" description="Helical" evidence="8">
    <location>
        <begin position="666"/>
        <end position="690"/>
    </location>
</feature>
<dbReference type="Proteomes" id="UP001175271">
    <property type="component" value="Unassembled WGS sequence"/>
</dbReference>
<comment type="caution">
    <text evidence="9">The sequence shown here is derived from an EMBL/GenBank/DDBJ whole genome shotgun (WGS) entry which is preliminary data.</text>
</comment>
<keyword evidence="5 8" id="KW-0472">Membrane</keyword>
<gene>
    <name evidence="9" type="ORF">QR680_001209</name>
</gene>
<feature type="transmembrane region" description="Helical" evidence="8">
    <location>
        <begin position="264"/>
        <end position="283"/>
    </location>
</feature>
<evidence type="ECO:0000256" key="1">
    <source>
        <dbReference type="ARBA" id="ARBA00004141"/>
    </source>
</evidence>
<reference evidence="9" key="1">
    <citation type="submission" date="2023-06" db="EMBL/GenBank/DDBJ databases">
        <title>Genomic analysis of the entomopathogenic nematode Steinernema hermaphroditum.</title>
        <authorList>
            <person name="Schwarz E.M."/>
            <person name="Heppert J.K."/>
            <person name="Baniya A."/>
            <person name="Schwartz H.T."/>
            <person name="Tan C.-H."/>
            <person name="Antoshechkin I."/>
            <person name="Sternberg P.W."/>
            <person name="Goodrich-Blair H."/>
            <person name="Dillman A.R."/>
        </authorList>
    </citation>
    <scope>NUCLEOTIDE SEQUENCE</scope>
    <source>
        <strain evidence="9">PS9179</strain>
        <tissue evidence="9">Whole animal</tissue>
    </source>
</reference>
<dbReference type="InterPro" id="IPR036259">
    <property type="entry name" value="MFS_trans_sf"/>
</dbReference>
<evidence type="ECO:0000256" key="7">
    <source>
        <dbReference type="SAM" id="MobiDB-lite"/>
    </source>
</evidence>
<proteinExistence type="inferred from homology"/>
<dbReference type="GO" id="GO:0006937">
    <property type="term" value="P:regulation of muscle contraction"/>
    <property type="evidence" value="ECO:0007669"/>
    <property type="project" value="TreeGrafter"/>
</dbReference>
<dbReference type="GO" id="GO:0015459">
    <property type="term" value="F:potassium channel regulator activity"/>
    <property type="evidence" value="ECO:0007669"/>
    <property type="project" value="TreeGrafter"/>
</dbReference>
<dbReference type="GO" id="GO:0055120">
    <property type="term" value="C:striated muscle dense body"/>
    <property type="evidence" value="ECO:0007669"/>
    <property type="project" value="TreeGrafter"/>
</dbReference>
<evidence type="ECO:0000256" key="6">
    <source>
        <dbReference type="ARBA" id="ARBA00023180"/>
    </source>
</evidence>
<feature type="compositionally biased region" description="Low complexity" evidence="7">
    <location>
        <begin position="20"/>
        <end position="32"/>
    </location>
</feature>
<keyword evidence="4 8" id="KW-1133">Transmembrane helix</keyword>
<evidence type="ECO:0000256" key="4">
    <source>
        <dbReference type="ARBA" id="ARBA00022989"/>
    </source>
</evidence>
<dbReference type="PANTHER" id="PTHR19444:SF13">
    <property type="entry name" value="PROTEIN UNC-93 HOMOLOG A"/>
    <property type="match status" value="1"/>
</dbReference>
<dbReference type="EMBL" id="JAUCMV010000005">
    <property type="protein sequence ID" value="KAK0395294.1"/>
    <property type="molecule type" value="Genomic_DNA"/>
</dbReference>
<evidence type="ECO:0000256" key="2">
    <source>
        <dbReference type="ARBA" id="ARBA00009172"/>
    </source>
</evidence>
<feature type="transmembrane region" description="Helical" evidence="8">
    <location>
        <begin position="580"/>
        <end position="598"/>
    </location>
</feature>
<feature type="transmembrane region" description="Helical" evidence="8">
    <location>
        <begin position="393"/>
        <end position="420"/>
    </location>
</feature>
<comment type="similarity">
    <text evidence="2">Belongs to the unc-93 family.</text>
</comment>
<evidence type="ECO:0000313" key="9">
    <source>
        <dbReference type="EMBL" id="KAK0395294.1"/>
    </source>
</evidence>
<dbReference type="SUPFAM" id="SSF103473">
    <property type="entry name" value="MFS general substrate transporter"/>
    <property type="match status" value="1"/>
</dbReference>
<dbReference type="Gene3D" id="1.20.1250.20">
    <property type="entry name" value="MFS general substrate transporter like domains"/>
    <property type="match status" value="1"/>
</dbReference>
<feature type="transmembrane region" description="Helical" evidence="8">
    <location>
        <begin position="349"/>
        <end position="372"/>
    </location>
</feature>
<dbReference type="GO" id="GO:0005886">
    <property type="term" value="C:plasma membrane"/>
    <property type="evidence" value="ECO:0007669"/>
    <property type="project" value="TreeGrafter"/>
</dbReference>
<dbReference type="AlphaFoldDB" id="A0AA39GY44"/>
<dbReference type="Pfam" id="PF05978">
    <property type="entry name" value="UNC-93"/>
    <property type="match status" value="1"/>
</dbReference>
<organism evidence="9 10">
    <name type="scientific">Steinernema hermaphroditum</name>
    <dbReference type="NCBI Taxonomy" id="289476"/>
    <lineage>
        <taxon>Eukaryota</taxon>
        <taxon>Metazoa</taxon>
        <taxon>Ecdysozoa</taxon>
        <taxon>Nematoda</taxon>
        <taxon>Chromadorea</taxon>
        <taxon>Rhabditida</taxon>
        <taxon>Tylenchina</taxon>
        <taxon>Panagrolaimomorpha</taxon>
        <taxon>Strongyloidoidea</taxon>
        <taxon>Steinernematidae</taxon>
        <taxon>Steinernema</taxon>
    </lineage>
</organism>
<dbReference type="GO" id="GO:0043266">
    <property type="term" value="P:regulation of potassium ion transport"/>
    <property type="evidence" value="ECO:0007669"/>
    <property type="project" value="TreeGrafter"/>
</dbReference>
<keyword evidence="3 8" id="KW-0812">Transmembrane</keyword>
<evidence type="ECO:0000256" key="5">
    <source>
        <dbReference type="ARBA" id="ARBA00023136"/>
    </source>
</evidence>
<dbReference type="InterPro" id="IPR051951">
    <property type="entry name" value="UNC-93_regulatory"/>
</dbReference>
<feature type="region of interest" description="Disordered" evidence="7">
    <location>
        <begin position="1"/>
        <end position="32"/>
    </location>
</feature>
<name>A0AA39GY44_9BILA</name>
<evidence type="ECO:0000256" key="3">
    <source>
        <dbReference type="ARBA" id="ARBA00022692"/>
    </source>
</evidence>